<organism evidence="1 2">
    <name type="scientific">Friedmanniomyces simplex</name>
    <dbReference type="NCBI Taxonomy" id="329884"/>
    <lineage>
        <taxon>Eukaryota</taxon>
        <taxon>Fungi</taxon>
        <taxon>Dikarya</taxon>
        <taxon>Ascomycota</taxon>
        <taxon>Pezizomycotina</taxon>
        <taxon>Dothideomycetes</taxon>
        <taxon>Dothideomycetidae</taxon>
        <taxon>Mycosphaerellales</taxon>
        <taxon>Teratosphaeriaceae</taxon>
        <taxon>Friedmanniomyces</taxon>
    </lineage>
</organism>
<dbReference type="STRING" id="329884.A0A4U0XT84"/>
<comment type="caution">
    <text evidence="1">The sequence shown here is derived from an EMBL/GenBank/DDBJ whole genome shotgun (WGS) entry which is preliminary data.</text>
</comment>
<dbReference type="InterPro" id="IPR023393">
    <property type="entry name" value="START-like_dom_sf"/>
</dbReference>
<dbReference type="OrthoDB" id="2320332at2759"/>
<evidence type="ECO:0000313" key="2">
    <source>
        <dbReference type="Proteomes" id="UP000309340"/>
    </source>
</evidence>
<reference evidence="1 2" key="1">
    <citation type="submission" date="2017-03" db="EMBL/GenBank/DDBJ databases">
        <title>Genomes of endolithic fungi from Antarctica.</title>
        <authorList>
            <person name="Coleine C."/>
            <person name="Masonjones S."/>
            <person name="Stajich J.E."/>
        </authorList>
    </citation>
    <scope>NUCLEOTIDE SEQUENCE [LARGE SCALE GENOMIC DNA]</scope>
    <source>
        <strain evidence="1 2">CCFEE 5184</strain>
    </source>
</reference>
<dbReference type="Gene3D" id="3.30.530.20">
    <property type="match status" value="1"/>
</dbReference>
<dbReference type="AlphaFoldDB" id="A0A4U0XT84"/>
<dbReference type="Proteomes" id="UP000309340">
    <property type="component" value="Unassembled WGS sequence"/>
</dbReference>
<evidence type="ECO:0000313" key="1">
    <source>
        <dbReference type="EMBL" id="TKA80982.1"/>
    </source>
</evidence>
<evidence type="ECO:0008006" key="3">
    <source>
        <dbReference type="Google" id="ProtNLM"/>
    </source>
</evidence>
<proteinExistence type="predicted"/>
<gene>
    <name evidence="1" type="ORF">B0A55_02388</name>
</gene>
<keyword evidence="2" id="KW-1185">Reference proteome</keyword>
<name>A0A4U0XT84_9PEZI</name>
<dbReference type="InterPro" id="IPR015075">
    <property type="entry name" value="AtaL"/>
</dbReference>
<dbReference type="EMBL" id="NAJQ01000060">
    <property type="protein sequence ID" value="TKA80982.1"/>
    <property type="molecule type" value="Genomic_DNA"/>
</dbReference>
<protein>
    <recommendedName>
        <fullName evidence="3">DUF1857-domain-containing protein</fullName>
    </recommendedName>
</protein>
<sequence>MVTINCAYTEPINPPSTHPTLTQSQIWRGLQRKIRHAQDFVPVIEGTDVIEEKDAGREVTRVAHFKAMGERPARSEREVCRSFAPTRVDFWQPDGALITNTVSDGAGLTEHDYNMTYTFEWRYPKVEEGSEEHGRLVEQYRKQAKMAVHSSIESMRRMAAAGELD</sequence>
<dbReference type="Pfam" id="PF08982">
    <property type="entry name" value="AtaL"/>
    <property type="match status" value="1"/>
</dbReference>
<accession>A0A4U0XT84</accession>
<dbReference type="SUPFAM" id="SSF55961">
    <property type="entry name" value="Bet v1-like"/>
    <property type="match status" value="1"/>
</dbReference>